<dbReference type="SUPFAM" id="SSF109854">
    <property type="entry name" value="DinB/YfiT-like putative metalloenzymes"/>
    <property type="match status" value="1"/>
</dbReference>
<proteinExistence type="predicted"/>
<sequence>MSFSMYQASIKPLTTGLNSLRSILLKAADYAREKNIDETVLLNSRLFPDMFPLSKQVQIACDMAKNGVSRLTEANLPSIDDTESTIEELVKRIDTTLGLLAGIDEARFAGSAERALSFNPAPNFSLSFPDGKTYLQGFVLPNFYFHVTTAYNLLRHNGLALGKGDFLGNFGGSMG</sequence>
<gene>
    <name evidence="1" type="ORF">HCU74_15190</name>
</gene>
<dbReference type="InterPro" id="IPR034660">
    <property type="entry name" value="DinB/YfiT-like"/>
</dbReference>
<accession>A0ABX1GHX1</accession>
<dbReference type="EMBL" id="JAAWWK010000005">
    <property type="protein sequence ID" value="NKI18756.1"/>
    <property type="molecule type" value="Genomic_DNA"/>
</dbReference>
<dbReference type="Gene3D" id="1.20.120.450">
    <property type="entry name" value="dinb family like domain"/>
    <property type="match status" value="1"/>
</dbReference>
<dbReference type="Pfam" id="PF09351">
    <property type="entry name" value="DUF1993"/>
    <property type="match status" value="1"/>
</dbReference>
<protein>
    <submittedName>
        <fullName evidence="1">DUF1993 domain-containing protein</fullName>
    </submittedName>
</protein>
<dbReference type="InterPro" id="IPR018531">
    <property type="entry name" value="DUF1993"/>
</dbReference>
<dbReference type="Proteomes" id="UP000765845">
    <property type="component" value="Unassembled WGS sequence"/>
</dbReference>
<evidence type="ECO:0000313" key="2">
    <source>
        <dbReference type="Proteomes" id="UP000765845"/>
    </source>
</evidence>
<reference evidence="1 2" key="1">
    <citation type="submission" date="2020-04" db="EMBL/GenBank/DDBJ databases">
        <authorList>
            <person name="Yoon J."/>
        </authorList>
    </citation>
    <scope>NUCLEOTIDE SEQUENCE [LARGE SCALE GENOMIC DNA]</scope>
    <source>
        <strain evidence="1 2">KMU-166</strain>
    </source>
</reference>
<comment type="caution">
    <text evidence="1">The sequence shown here is derived from an EMBL/GenBank/DDBJ whole genome shotgun (WGS) entry which is preliminary data.</text>
</comment>
<keyword evidence="2" id="KW-1185">Reference proteome</keyword>
<dbReference type="RefSeq" id="WP_168451265.1">
    <property type="nucleotide sequence ID" value="NZ_JAAWWK010000005.1"/>
</dbReference>
<evidence type="ECO:0000313" key="1">
    <source>
        <dbReference type="EMBL" id="NKI18756.1"/>
    </source>
</evidence>
<organism evidence="1 2">
    <name type="scientific">Spongiibacter thalassae</name>
    <dbReference type="NCBI Taxonomy" id="2721624"/>
    <lineage>
        <taxon>Bacteria</taxon>
        <taxon>Pseudomonadati</taxon>
        <taxon>Pseudomonadota</taxon>
        <taxon>Gammaproteobacteria</taxon>
        <taxon>Cellvibrionales</taxon>
        <taxon>Spongiibacteraceae</taxon>
        <taxon>Spongiibacter</taxon>
    </lineage>
</organism>
<dbReference type="PANTHER" id="PTHR36922">
    <property type="entry name" value="BLL2446 PROTEIN"/>
    <property type="match status" value="1"/>
</dbReference>
<dbReference type="PANTHER" id="PTHR36922:SF1">
    <property type="entry name" value="DUF1993 DOMAIN-CONTAINING PROTEIN"/>
    <property type="match status" value="1"/>
</dbReference>
<name>A0ABX1GHX1_9GAMM</name>